<feature type="compositionally biased region" description="Polar residues" evidence="1">
    <location>
        <begin position="43"/>
        <end position="52"/>
    </location>
</feature>
<name>A0ABZ1FGL0_9ACTN</name>
<feature type="region of interest" description="Disordered" evidence="1">
    <location>
        <begin position="28"/>
        <end position="55"/>
    </location>
</feature>
<dbReference type="EMBL" id="CP109106">
    <property type="protein sequence ID" value="WSB69183.1"/>
    <property type="molecule type" value="Genomic_DNA"/>
</dbReference>
<reference evidence="3 4" key="1">
    <citation type="submission" date="2022-10" db="EMBL/GenBank/DDBJ databases">
        <title>The complete genomes of actinobacterial strains from the NBC collection.</title>
        <authorList>
            <person name="Joergensen T.S."/>
            <person name="Alvarez Arevalo M."/>
            <person name="Sterndorff E.B."/>
            <person name="Faurdal D."/>
            <person name="Vuksanovic O."/>
            <person name="Mourched A.-S."/>
            <person name="Charusanti P."/>
            <person name="Shaw S."/>
            <person name="Blin K."/>
            <person name="Weber T."/>
        </authorList>
    </citation>
    <scope>NUCLEOTIDE SEQUENCE [LARGE SCALE GENOMIC DNA]</scope>
    <source>
        <strain evidence="3 4">NBC 01774</strain>
    </source>
</reference>
<keyword evidence="4" id="KW-1185">Reference proteome</keyword>
<feature type="chain" id="PRO_5046960288" description="Secreted protein" evidence="2">
    <location>
        <begin position="27"/>
        <end position="138"/>
    </location>
</feature>
<evidence type="ECO:0000313" key="4">
    <source>
        <dbReference type="Proteomes" id="UP001344251"/>
    </source>
</evidence>
<dbReference type="Proteomes" id="UP001344251">
    <property type="component" value="Chromosome"/>
</dbReference>
<proteinExistence type="predicted"/>
<evidence type="ECO:0000256" key="2">
    <source>
        <dbReference type="SAM" id="SignalP"/>
    </source>
</evidence>
<evidence type="ECO:0008006" key="5">
    <source>
        <dbReference type="Google" id="ProtNLM"/>
    </source>
</evidence>
<sequence length="138" mass="14023">MRKLMAATAAAGAVLMIGATASTATAAASSDPYTKPWNESVAGAQSSGTMTTVWGDEGGAVTAKGKLTVTAPKGCYTISVGVGFIGKPRGPQIWHKSPQKQCGPGTLDITATIGPASYWDGPWVTICKDGDTRSACKS</sequence>
<keyword evidence="2" id="KW-0732">Signal</keyword>
<gene>
    <name evidence="3" type="ORF">OG863_15145</name>
</gene>
<accession>A0ABZ1FGL0</accession>
<organism evidence="3 4">
    <name type="scientific">Streptomyces decoyicus</name>
    <dbReference type="NCBI Taxonomy" id="249567"/>
    <lineage>
        <taxon>Bacteria</taxon>
        <taxon>Bacillati</taxon>
        <taxon>Actinomycetota</taxon>
        <taxon>Actinomycetes</taxon>
        <taxon>Kitasatosporales</taxon>
        <taxon>Streptomycetaceae</taxon>
        <taxon>Streptomyces</taxon>
    </lineage>
</organism>
<evidence type="ECO:0000256" key="1">
    <source>
        <dbReference type="SAM" id="MobiDB-lite"/>
    </source>
</evidence>
<evidence type="ECO:0000313" key="3">
    <source>
        <dbReference type="EMBL" id="WSB69183.1"/>
    </source>
</evidence>
<protein>
    <recommendedName>
        <fullName evidence="5">Secreted protein</fullName>
    </recommendedName>
</protein>
<feature type="signal peptide" evidence="2">
    <location>
        <begin position="1"/>
        <end position="26"/>
    </location>
</feature>
<dbReference type="RefSeq" id="WP_326618669.1">
    <property type="nucleotide sequence ID" value="NZ_CP109106.1"/>
</dbReference>